<comment type="caution">
    <text evidence="3">The sequence shown here is derived from an EMBL/GenBank/DDBJ whole genome shotgun (WGS) entry which is preliminary data.</text>
</comment>
<accession>A0ABQ5LKS4</accession>
<dbReference type="InterPro" id="IPR010657">
    <property type="entry name" value="ImpA_N"/>
</dbReference>
<proteinExistence type="predicted"/>
<reference evidence="3" key="1">
    <citation type="submission" date="2022-06" db="EMBL/GenBank/DDBJ databases">
        <title>Draft genome sequences of Pragia fontium str. JCM24417.</title>
        <authorList>
            <person name="Wakabayashi Y."/>
            <person name="Kojima K."/>
        </authorList>
    </citation>
    <scope>NUCLEOTIDE SEQUENCE</scope>
    <source>
        <strain evidence="3">JCM 24417</strain>
    </source>
</reference>
<dbReference type="NCBIfam" id="TIGR03362">
    <property type="entry name" value="VI_chp_7"/>
    <property type="match status" value="1"/>
</dbReference>
<gene>
    <name evidence="3" type="ORF">SOASR032_17120</name>
</gene>
<dbReference type="RefSeq" id="WP_126467152.1">
    <property type="nucleotide sequence ID" value="NZ_BRLJ01000003.1"/>
</dbReference>
<evidence type="ECO:0000259" key="2">
    <source>
        <dbReference type="Pfam" id="PF06812"/>
    </source>
</evidence>
<keyword evidence="4" id="KW-1185">Reference proteome</keyword>
<evidence type="ECO:0000313" key="3">
    <source>
        <dbReference type="EMBL" id="GKX63143.1"/>
    </source>
</evidence>
<feature type="domain" description="ImpA N-terminal" evidence="2">
    <location>
        <begin position="30"/>
        <end position="113"/>
    </location>
</feature>
<dbReference type="EMBL" id="BRLJ01000003">
    <property type="protein sequence ID" value="GKX63143.1"/>
    <property type="molecule type" value="Genomic_DNA"/>
</dbReference>
<feature type="compositionally biased region" description="Polar residues" evidence="1">
    <location>
        <begin position="201"/>
        <end position="210"/>
    </location>
</feature>
<organism evidence="3 4">
    <name type="scientific">Pragia fontium</name>
    <dbReference type="NCBI Taxonomy" id="82985"/>
    <lineage>
        <taxon>Bacteria</taxon>
        <taxon>Pseudomonadati</taxon>
        <taxon>Pseudomonadota</taxon>
        <taxon>Gammaproteobacteria</taxon>
        <taxon>Enterobacterales</taxon>
        <taxon>Budviciaceae</taxon>
        <taxon>Pragia</taxon>
    </lineage>
</organism>
<feature type="region of interest" description="Disordered" evidence="1">
    <location>
        <begin position="193"/>
        <end position="218"/>
    </location>
</feature>
<dbReference type="InterPro" id="IPR017739">
    <property type="entry name" value="T6SS-assoc_VCA0119"/>
</dbReference>
<dbReference type="PANTHER" id="PTHR37024:SF3">
    <property type="entry name" value="TYPE VI SECRETION SYSTEM PROTEIN TSSA"/>
    <property type="match status" value="1"/>
</dbReference>
<sequence length="470" mass="52920">MEFITQHPWRDLILKPLPQRQLEQAIPSDNGDWEYIDTEMAKLGTISHETVNIPDVQDRILKLLAEETKDFRLLTHLLNTLQRSERPASILLAIALLADYVEAYWSIAAPQKNKLRIAQMIIQRFVNAKELFSHSAIAEEREQSISEFVRLKQLWQEQTALCEQLDKLIVSYSKSSISELPSAAAVTPTTVAAAAPSTSPNNGSLTTSESKVPHTSLPHVMLDDSSERAWSKTLLKIAEIEAERSFTTPISFQLRRHAVWFNIATPPAVSNGVTSVPALPIEKISEFERELSRPSLALWLKVENTIAYSPFWFDGHYLSAAIANKLGHPTTADVIKNELKYFLARFSECQSLCFSNGEPFMNPQTQKWLNQKEHSQSQSEDFSQALSLFNSEGLQSALTFLEQTTGDEPRSRSYTQLQTIKLLHQAGCHKLGKQQLENLVHKAAQLSAKEWEPSFFDSCSGLKDSLGNKE</sequence>
<dbReference type="Proteomes" id="UP001059610">
    <property type="component" value="Unassembled WGS sequence"/>
</dbReference>
<dbReference type="PANTHER" id="PTHR37024">
    <property type="entry name" value="TYPE VI SECRETION SYSTEM DUF2094 AND IMPA-RELATED DOMAIN PROTEIN"/>
    <property type="match status" value="1"/>
</dbReference>
<evidence type="ECO:0000313" key="4">
    <source>
        <dbReference type="Proteomes" id="UP001059610"/>
    </source>
</evidence>
<dbReference type="Pfam" id="PF16989">
    <property type="entry name" value="T6SS_VasJ"/>
    <property type="match status" value="1"/>
</dbReference>
<evidence type="ECO:0000256" key="1">
    <source>
        <dbReference type="SAM" id="MobiDB-lite"/>
    </source>
</evidence>
<protein>
    <submittedName>
        <fullName evidence="3">Type VI secretion-associated protein</fullName>
    </submittedName>
</protein>
<dbReference type="Pfam" id="PF06812">
    <property type="entry name" value="ImpA_N"/>
    <property type="match status" value="1"/>
</dbReference>
<name>A0ABQ5LKS4_9GAMM</name>